<keyword evidence="3" id="KW-1185">Reference proteome</keyword>
<evidence type="ECO:0000313" key="3">
    <source>
        <dbReference type="Proteomes" id="UP000821866"/>
    </source>
</evidence>
<gene>
    <name evidence="2" type="ORF">HPB51_018544</name>
</gene>
<proteinExistence type="predicted"/>
<feature type="region of interest" description="Disordered" evidence="1">
    <location>
        <begin position="67"/>
        <end position="89"/>
    </location>
</feature>
<organism evidence="2 3">
    <name type="scientific">Rhipicephalus microplus</name>
    <name type="common">Cattle tick</name>
    <name type="synonym">Boophilus microplus</name>
    <dbReference type="NCBI Taxonomy" id="6941"/>
    <lineage>
        <taxon>Eukaryota</taxon>
        <taxon>Metazoa</taxon>
        <taxon>Ecdysozoa</taxon>
        <taxon>Arthropoda</taxon>
        <taxon>Chelicerata</taxon>
        <taxon>Arachnida</taxon>
        <taxon>Acari</taxon>
        <taxon>Parasitiformes</taxon>
        <taxon>Ixodida</taxon>
        <taxon>Ixodoidea</taxon>
        <taxon>Ixodidae</taxon>
        <taxon>Rhipicephalinae</taxon>
        <taxon>Rhipicephalus</taxon>
        <taxon>Boophilus</taxon>
    </lineage>
</organism>
<reference evidence="2" key="2">
    <citation type="submission" date="2021-09" db="EMBL/GenBank/DDBJ databases">
        <authorList>
            <person name="Jia N."/>
            <person name="Wang J."/>
            <person name="Shi W."/>
            <person name="Du L."/>
            <person name="Sun Y."/>
            <person name="Zhan W."/>
            <person name="Jiang J."/>
            <person name="Wang Q."/>
            <person name="Zhang B."/>
            <person name="Ji P."/>
            <person name="Sakyi L.B."/>
            <person name="Cui X."/>
            <person name="Yuan T."/>
            <person name="Jiang B."/>
            <person name="Yang W."/>
            <person name="Lam T.T.-Y."/>
            <person name="Chang Q."/>
            <person name="Ding S."/>
            <person name="Wang X."/>
            <person name="Zhu J."/>
            <person name="Ruan X."/>
            <person name="Zhao L."/>
            <person name="Wei J."/>
            <person name="Que T."/>
            <person name="Du C."/>
            <person name="Cheng J."/>
            <person name="Dai P."/>
            <person name="Han X."/>
            <person name="Huang E."/>
            <person name="Gao Y."/>
            <person name="Liu J."/>
            <person name="Shao H."/>
            <person name="Ye R."/>
            <person name="Li L."/>
            <person name="Wei W."/>
            <person name="Wang X."/>
            <person name="Wang C."/>
            <person name="Huo Q."/>
            <person name="Li W."/>
            <person name="Guo W."/>
            <person name="Chen H."/>
            <person name="Chen S."/>
            <person name="Zhou L."/>
            <person name="Zhou L."/>
            <person name="Ni X."/>
            <person name="Tian J."/>
            <person name="Zhou Y."/>
            <person name="Sheng Y."/>
            <person name="Liu T."/>
            <person name="Pan Y."/>
            <person name="Xia L."/>
            <person name="Li J."/>
            <person name="Zhao F."/>
            <person name="Cao W."/>
        </authorList>
    </citation>
    <scope>NUCLEOTIDE SEQUENCE</scope>
    <source>
        <strain evidence="2">Rmic-2018</strain>
        <tissue evidence="2">Larvae</tissue>
    </source>
</reference>
<accession>A0A9J6DIX5</accession>
<dbReference type="AlphaFoldDB" id="A0A9J6DIX5"/>
<dbReference type="EMBL" id="JABSTU010000009">
    <property type="protein sequence ID" value="KAH8021838.1"/>
    <property type="molecule type" value="Genomic_DNA"/>
</dbReference>
<reference evidence="2" key="1">
    <citation type="journal article" date="2020" name="Cell">
        <title>Large-Scale Comparative Analyses of Tick Genomes Elucidate Their Genetic Diversity and Vector Capacities.</title>
        <authorList>
            <consortium name="Tick Genome and Microbiome Consortium (TIGMIC)"/>
            <person name="Jia N."/>
            <person name="Wang J."/>
            <person name="Shi W."/>
            <person name="Du L."/>
            <person name="Sun Y."/>
            <person name="Zhan W."/>
            <person name="Jiang J.F."/>
            <person name="Wang Q."/>
            <person name="Zhang B."/>
            <person name="Ji P."/>
            <person name="Bell-Sakyi L."/>
            <person name="Cui X.M."/>
            <person name="Yuan T.T."/>
            <person name="Jiang B.G."/>
            <person name="Yang W.F."/>
            <person name="Lam T.T."/>
            <person name="Chang Q.C."/>
            <person name="Ding S.J."/>
            <person name="Wang X.J."/>
            <person name="Zhu J.G."/>
            <person name="Ruan X.D."/>
            <person name="Zhao L."/>
            <person name="Wei J.T."/>
            <person name="Ye R.Z."/>
            <person name="Que T.C."/>
            <person name="Du C.H."/>
            <person name="Zhou Y.H."/>
            <person name="Cheng J.X."/>
            <person name="Dai P.F."/>
            <person name="Guo W.B."/>
            <person name="Han X.H."/>
            <person name="Huang E.J."/>
            <person name="Li L.F."/>
            <person name="Wei W."/>
            <person name="Gao Y.C."/>
            <person name="Liu J.Z."/>
            <person name="Shao H.Z."/>
            <person name="Wang X."/>
            <person name="Wang C.C."/>
            <person name="Yang T.C."/>
            <person name="Huo Q.B."/>
            <person name="Li W."/>
            <person name="Chen H.Y."/>
            <person name="Chen S.E."/>
            <person name="Zhou L.G."/>
            <person name="Ni X.B."/>
            <person name="Tian J.H."/>
            <person name="Sheng Y."/>
            <person name="Liu T."/>
            <person name="Pan Y.S."/>
            <person name="Xia L.Y."/>
            <person name="Li J."/>
            <person name="Zhao F."/>
            <person name="Cao W.C."/>
        </authorList>
    </citation>
    <scope>NUCLEOTIDE SEQUENCE</scope>
    <source>
        <strain evidence="2">Rmic-2018</strain>
    </source>
</reference>
<protein>
    <submittedName>
        <fullName evidence="2">Uncharacterized protein</fullName>
    </submittedName>
</protein>
<dbReference type="Proteomes" id="UP000821866">
    <property type="component" value="Chromosome 7"/>
</dbReference>
<evidence type="ECO:0000313" key="2">
    <source>
        <dbReference type="EMBL" id="KAH8021838.1"/>
    </source>
</evidence>
<feature type="compositionally biased region" description="Basic and acidic residues" evidence="1">
    <location>
        <begin position="72"/>
        <end position="87"/>
    </location>
</feature>
<evidence type="ECO:0000256" key="1">
    <source>
        <dbReference type="SAM" id="MobiDB-lite"/>
    </source>
</evidence>
<name>A0A9J6DIX5_RHIMP</name>
<comment type="caution">
    <text evidence="2">The sequence shown here is derived from an EMBL/GenBank/DDBJ whole genome shotgun (WGS) entry which is preliminary data.</text>
</comment>
<sequence>MAPIHTKARSEFLAAVLALEDWNVDMVLGADYLLSGEVLLTIDSGQVKLHCLTSSIFFAPSSPVERLQSQKSSDEGILRNQQERDLSTSRQSLAKYASASLNNFMATDDTFMKNTPILTEFAQCALAEASDTPQAHDTRIGLSGIILLCGSDSDDGQVNMTSSLPAKCHADHHKAVFLNREYNADQPDGDQLARNSEMTPLYNPGVCGMVYSHGGVHLYGRHSTEPSDSNLLLRDRGTCVCGDGSAGLPATNEEGQTAVIKKLLSPFLAKWVELLAAG</sequence>